<comment type="caution">
    <text evidence="11">The sequence shown here is derived from an EMBL/GenBank/DDBJ whole genome shotgun (WGS) entry which is preliminary data.</text>
</comment>
<dbReference type="InterPro" id="IPR019794">
    <property type="entry name" value="Peroxidases_AS"/>
</dbReference>
<dbReference type="InterPro" id="IPR000763">
    <property type="entry name" value="Catalase_peroxidase"/>
</dbReference>
<feature type="binding site" description="axial binding residue" evidence="8">
    <location>
        <position position="265"/>
    </location>
    <ligand>
        <name>heme b</name>
        <dbReference type="ChEBI" id="CHEBI:60344"/>
    </ligand>
    <ligandPart>
        <name>Fe</name>
        <dbReference type="ChEBI" id="CHEBI:18248"/>
    </ligandPart>
</feature>
<dbReference type="EMBL" id="JABUFE010000004">
    <property type="protein sequence ID" value="NSX54948.1"/>
    <property type="molecule type" value="Genomic_DNA"/>
</dbReference>
<evidence type="ECO:0000256" key="4">
    <source>
        <dbReference type="ARBA" id="ARBA00023002"/>
    </source>
</evidence>
<dbReference type="PANTHER" id="PTHR30555:SF0">
    <property type="entry name" value="CATALASE-PEROXIDASE"/>
    <property type="match status" value="1"/>
</dbReference>
<dbReference type="GO" id="GO:0004601">
    <property type="term" value="F:peroxidase activity"/>
    <property type="evidence" value="ECO:0007669"/>
    <property type="project" value="UniProtKB-KW"/>
</dbReference>
<evidence type="ECO:0000259" key="10">
    <source>
        <dbReference type="PROSITE" id="PS50873"/>
    </source>
</evidence>
<sequence>MDGNDVGNASKCPVMGGANLHTTFGVRSNRDWWPNQLNLKILHQNTPLSDPMGEEFDYAEKFKNLDLEALKKDIYALMTDSQDWWPADYGHYGPFFIRMAWHSAGTYRTGDGRGGASSGTQRFAPLNSWPDNGNLDKARRLLWPVKQKYGNKISWADLMILAGNCALESMGFKTFGFGGGREDIWEPEEDIYWGTEEEWLGDTRYTGDRVLENPLAAVQMGLIYVNPEGPNGKPDPLASAHDIRETFARMAMNDEETVALIAGGHTFGKCHGAGDAALVGAEPEGADIAEQGLGWTSTFESGRGVHTITSGLEGAWTPTPIRWDNAYFDTLFGYDWELTKSPAGAWQWTPKDDAAKNTVPDAHDPSVRHAPMMATTDIALKMDPIYAPISKRFHENPEQLSDAFARAWYKLTHRDMGPIVRYLGPEVPAEELLWQDPIPEVDHGLIDAQDIADLKAKILTSGLSVSELVGTAWASAVTFRGSDKRGGANGARIRLAPQKDWEVNQPEQLNKVLDRLEGIQASFNDAQSGSKKVSLADLIVLGGCAAVEQAAKDARHDVVVPFTPGRMDASQDQTDVEAFEVLEPAADGFRNYLKADYTVPTEKLLVDRAHLLTLTAPEMTVLVGGLRVLGANVGQSQHGVFTKRVGTLTNDFFVNLLDMGTAWKAVEGSKEEFEGRDRDTGQVKWTGTRVDLIFGSNSQLRALAEVYASDDAQEAFVHSFVAAWTKVMNLDRFDLN</sequence>
<dbReference type="InterPro" id="IPR002016">
    <property type="entry name" value="Haem_peroxidase"/>
</dbReference>
<organism evidence="11 12">
    <name type="scientific">Parasulfitobacter algicola</name>
    <dbReference type="NCBI Taxonomy" id="2614809"/>
    <lineage>
        <taxon>Bacteria</taxon>
        <taxon>Pseudomonadati</taxon>
        <taxon>Pseudomonadota</taxon>
        <taxon>Alphaproteobacteria</taxon>
        <taxon>Rhodobacterales</taxon>
        <taxon>Roseobacteraceae</taxon>
        <taxon>Parasulfitobacter</taxon>
    </lineage>
</organism>
<gene>
    <name evidence="8 11" type="primary">katG</name>
    <name evidence="11" type="ORF">HRQ87_09055</name>
</gene>
<dbReference type="RefSeq" id="WP_174137503.1">
    <property type="nucleotide sequence ID" value="NZ_JABUFE010000004.1"/>
</dbReference>
<comment type="catalytic activity">
    <reaction evidence="7 8 9">
        <text>2 H2O2 = O2 + 2 H2O</text>
        <dbReference type="Rhea" id="RHEA:20309"/>
        <dbReference type="ChEBI" id="CHEBI:15377"/>
        <dbReference type="ChEBI" id="CHEBI:15379"/>
        <dbReference type="ChEBI" id="CHEBI:16240"/>
        <dbReference type="EC" id="1.11.1.21"/>
    </reaction>
</comment>
<name>A0ABX2IQ07_9RHOB</name>
<keyword evidence="5 8" id="KW-0408">Iron</keyword>
<comment type="similarity">
    <text evidence="8 9">Belongs to the peroxidase family. Peroxidase/catalase subfamily.</text>
</comment>
<dbReference type="CDD" id="cd08200">
    <property type="entry name" value="catalase_peroxidase_2"/>
    <property type="match status" value="1"/>
</dbReference>
<keyword evidence="2 8" id="KW-0349">Heme</keyword>
<comment type="catalytic activity">
    <reaction evidence="8 9">
        <text>H2O2 + AH2 = A + 2 H2O</text>
        <dbReference type="Rhea" id="RHEA:30275"/>
        <dbReference type="ChEBI" id="CHEBI:13193"/>
        <dbReference type="ChEBI" id="CHEBI:15377"/>
        <dbReference type="ChEBI" id="CHEBI:16240"/>
        <dbReference type="ChEBI" id="CHEBI:17499"/>
        <dbReference type="EC" id="1.11.1.21"/>
    </reaction>
</comment>
<comment type="subunit">
    <text evidence="8">Homodimer or homotetramer.</text>
</comment>
<comment type="cofactor">
    <cofactor evidence="8">
        <name>heme b</name>
        <dbReference type="ChEBI" id="CHEBI:60344"/>
    </cofactor>
    <text evidence="8">Binds 1 heme b (iron(II)-protoporphyrin IX) group per dimer.</text>
</comment>
<feature type="site" description="Transition state stabilizer" evidence="8">
    <location>
        <position position="98"/>
    </location>
</feature>
<dbReference type="HAMAP" id="MF_01961">
    <property type="entry name" value="Catal_peroxid"/>
    <property type="match status" value="1"/>
</dbReference>
<dbReference type="PRINTS" id="PR00458">
    <property type="entry name" value="PEROXIDASE"/>
</dbReference>
<comment type="function">
    <text evidence="8">Bifunctional enzyme with both catalase and broad-spectrum peroxidase activity.</text>
</comment>
<dbReference type="CDD" id="cd00649">
    <property type="entry name" value="catalase_peroxidase_1"/>
    <property type="match status" value="1"/>
</dbReference>
<keyword evidence="1 8" id="KW-0575">Peroxidase</keyword>
<dbReference type="NCBIfam" id="NF011635">
    <property type="entry name" value="PRK15061.1"/>
    <property type="match status" value="1"/>
</dbReference>
<dbReference type="InterPro" id="IPR010255">
    <property type="entry name" value="Haem_peroxidase_sf"/>
</dbReference>
<evidence type="ECO:0000256" key="9">
    <source>
        <dbReference type="RuleBase" id="RU003451"/>
    </source>
</evidence>
<evidence type="ECO:0000256" key="7">
    <source>
        <dbReference type="ARBA" id="ARBA00049145"/>
    </source>
</evidence>
<dbReference type="PRINTS" id="PR00460">
    <property type="entry name" value="BPEROXIDASE"/>
</dbReference>
<keyword evidence="6 8" id="KW-0376">Hydrogen peroxide</keyword>
<dbReference type="PANTHER" id="PTHR30555">
    <property type="entry name" value="HYDROPEROXIDASE I, BIFUNCTIONAL CATALASE-PEROXIDASE"/>
    <property type="match status" value="1"/>
</dbReference>
<dbReference type="Proteomes" id="UP000777935">
    <property type="component" value="Unassembled WGS sequence"/>
</dbReference>
<evidence type="ECO:0000256" key="8">
    <source>
        <dbReference type="HAMAP-Rule" id="MF_01961"/>
    </source>
</evidence>
<feature type="cross-link" description="Tryptophyl-tyrosyl-methioninium (Tyr-Met) (with Trp-101)" evidence="8">
    <location>
        <begin position="224"/>
        <end position="250"/>
    </location>
</feature>
<evidence type="ECO:0000256" key="1">
    <source>
        <dbReference type="ARBA" id="ARBA00022559"/>
    </source>
</evidence>
<feature type="domain" description="Plant heme peroxidase family profile" evidence="10">
    <location>
        <begin position="135"/>
        <end position="430"/>
    </location>
</feature>
<dbReference type="EC" id="1.11.1.21" evidence="8 9"/>
<protein>
    <recommendedName>
        <fullName evidence="8 9">Catalase-peroxidase</fullName>
        <shortName evidence="8">CP</shortName>
        <ecNumber evidence="8 9">1.11.1.21</ecNumber>
    </recommendedName>
    <alternativeName>
        <fullName evidence="8">Peroxidase/catalase</fullName>
    </alternativeName>
</protein>
<dbReference type="Pfam" id="PF00141">
    <property type="entry name" value="peroxidase"/>
    <property type="match status" value="2"/>
</dbReference>
<evidence type="ECO:0000256" key="2">
    <source>
        <dbReference type="ARBA" id="ARBA00022617"/>
    </source>
</evidence>
<comment type="PTM">
    <text evidence="8">Formation of the three residue Trp-Tyr-Met cross-link is important for the catalase, but not the peroxidase activity of the enzyme.</text>
</comment>
<evidence type="ECO:0000313" key="11">
    <source>
        <dbReference type="EMBL" id="NSX54948.1"/>
    </source>
</evidence>
<evidence type="ECO:0000256" key="5">
    <source>
        <dbReference type="ARBA" id="ARBA00023004"/>
    </source>
</evidence>
<keyword evidence="4 8" id="KW-0560">Oxidoreductase</keyword>
<accession>A0ABX2IQ07</accession>
<evidence type="ECO:0000313" key="12">
    <source>
        <dbReference type="Proteomes" id="UP000777935"/>
    </source>
</evidence>
<dbReference type="PROSITE" id="PS00436">
    <property type="entry name" value="PEROXIDASE_2"/>
    <property type="match status" value="1"/>
</dbReference>
<dbReference type="InterPro" id="IPR019793">
    <property type="entry name" value="Peroxidases_heam-ligand_BS"/>
</dbReference>
<keyword evidence="12" id="KW-1185">Reference proteome</keyword>
<dbReference type="SUPFAM" id="SSF48113">
    <property type="entry name" value="Heme-dependent peroxidases"/>
    <property type="match status" value="2"/>
</dbReference>
<dbReference type="Gene3D" id="1.10.520.10">
    <property type="match status" value="2"/>
</dbReference>
<reference evidence="11 12" key="1">
    <citation type="submission" date="2020-06" db="EMBL/GenBank/DDBJ databases">
        <title>Sulfitobacter algicola sp. nov., isolated from green algae.</title>
        <authorList>
            <person name="Wang C."/>
        </authorList>
    </citation>
    <scope>NUCLEOTIDE SEQUENCE [LARGE SCALE GENOMIC DNA]</scope>
    <source>
        <strain evidence="11 12">1151</strain>
    </source>
</reference>
<evidence type="ECO:0000256" key="3">
    <source>
        <dbReference type="ARBA" id="ARBA00022723"/>
    </source>
</evidence>
<dbReference type="NCBIfam" id="TIGR00198">
    <property type="entry name" value="cat_per_HPI"/>
    <property type="match status" value="1"/>
</dbReference>
<evidence type="ECO:0000256" key="6">
    <source>
        <dbReference type="ARBA" id="ARBA00023324"/>
    </source>
</evidence>
<proteinExistence type="inferred from homology"/>
<dbReference type="Gene3D" id="1.10.420.10">
    <property type="entry name" value="Peroxidase, domain 2"/>
    <property type="match status" value="2"/>
</dbReference>
<keyword evidence="3 8" id="KW-0479">Metal-binding</keyword>
<comment type="caution">
    <text evidence="8">Lacks conserved residue(s) required for the propagation of feature annotation.</text>
</comment>
<dbReference type="PROSITE" id="PS50873">
    <property type="entry name" value="PEROXIDASE_4"/>
    <property type="match status" value="1"/>
</dbReference>
<feature type="active site" description="Proton acceptor" evidence="8">
    <location>
        <position position="102"/>
    </location>
</feature>
<dbReference type="PROSITE" id="PS00435">
    <property type="entry name" value="PEROXIDASE_1"/>
    <property type="match status" value="1"/>
</dbReference>